<evidence type="ECO:0000256" key="1">
    <source>
        <dbReference type="SAM" id="MobiDB-lite"/>
    </source>
</evidence>
<feature type="compositionally biased region" description="Basic and acidic residues" evidence="1">
    <location>
        <begin position="322"/>
        <end position="335"/>
    </location>
</feature>
<keyword evidence="3" id="KW-1185">Reference proteome</keyword>
<organism evidence="2 3">
    <name type="scientific">Trichogramma kaykai</name>
    <dbReference type="NCBI Taxonomy" id="54128"/>
    <lineage>
        <taxon>Eukaryota</taxon>
        <taxon>Metazoa</taxon>
        <taxon>Ecdysozoa</taxon>
        <taxon>Arthropoda</taxon>
        <taxon>Hexapoda</taxon>
        <taxon>Insecta</taxon>
        <taxon>Pterygota</taxon>
        <taxon>Neoptera</taxon>
        <taxon>Endopterygota</taxon>
        <taxon>Hymenoptera</taxon>
        <taxon>Apocrita</taxon>
        <taxon>Proctotrupomorpha</taxon>
        <taxon>Chalcidoidea</taxon>
        <taxon>Trichogrammatidae</taxon>
        <taxon>Trichogramma</taxon>
    </lineage>
</organism>
<dbReference type="Proteomes" id="UP001627154">
    <property type="component" value="Unassembled WGS sequence"/>
</dbReference>
<dbReference type="EMBL" id="JBJJXI010000122">
    <property type="protein sequence ID" value="KAL3389911.1"/>
    <property type="molecule type" value="Genomic_DNA"/>
</dbReference>
<name>A0ABD2WAL7_9HYME</name>
<sequence>MGEAYERAITKYAIDENKSLAFASAGLIKIISEMSPQPMCYTYDWPVPKSWKNAWEASGNVVLDNELPLLCSAHVDPPCGPFEKSYSQLYDKVIAHLVSKKIIDQWDKDDETEDAEEAQNDDQDPSDDEEHEEKAENEEDETRFDSISQRGFDNEENSLSLSPNSHLMESSRSQAVPVNLDTQHVSRNVVLNTDGQQLYQKLQSIPPEKDILIGGGYDGNENCNRDILNSQSTDLDMGSATVQDLNNAVLEGIKDYLGGDITNADDLLNNSDLLHNFESLAATGEFDPEGKEIIEGENESSVSAPTDPSQTARKSISPSPSVEEHEVMEKNDNIRVSRSNGEPPALDDGEDITTSTPNKDVFKAPVEKTVPGKKRKTKQTDQSLPSTSGLSNQKKAKLDSDNGSDTNTFLKIYNIDYNKKSNNVVKLSSFEASSVVNEDLNDNSDCQSIVDVRSLGKLNYNDLHIKETNKPKVLPQKRRGLRSDKSKSKDKSKEKSKGNPKEKSKE</sequence>
<evidence type="ECO:0000313" key="3">
    <source>
        <dbReference type="Proteomes" id="UP001627154"/>
    </source>
</evidence>
<dbReference type="AlphaFoldDB" id="A0ABD2WAL7"/>
<protein>
    <submittedName>
        <fullName evidence="2">Uncharacterized protein</fullName>
    </submittedName>
</protein>
<feature type="region of interest" description="Disordered" evidence="1">
    <location>
        <begin position="467"/>
        <end position="506"/>
    </location>
</feature>
<feature type="compositionally biased region" description="Basic and acidic residues" evidence="1">
    <location>
        <begin position="481"/>
        <end position="506"/>
    </location>
</feature>
<evidence type="ECO:0000313" key="2">
    <source>
        <dbReference type="EMBL" id="KAL3389911.1"/>
    </source>
</evidence>
<feature type="compositionally biased region" description="Acidic residues" evidence="1">
    <location>
        <begin position="107"/>
        <end position="142"/>
    </location>
</feature>
<proteinExistence type="predicted"/>
<gene>
    <name evidence="2" type="ORF">TKK_015267</name>
</gene>
<reference evidence="2 3" key="1">
    <citation type="journal article" date="2024" name="bioRxiv">
        <title>A reference genome for Trichogramma kaykai: A tiny desert-dwelling parasitoid wasp with competing sex-ratio distorters.</title>
        <authorList>
            <person name="Culotta J."/>
            <person name="Lindsey A.R."/>
        </authorList>
    </citation>
    <scope>NUCLEOTIDE SEQUENCE [LARGE SCALE GENOMIC DNA]</scope>
    <source>
        <strain evidence="2 3">KSX58</strain>
    </source>
</reference>
<comment type="caution">
    <text evidence="2">The sequence shown here is derived from an EMBL/GenBank/DDBJ whole genome shotgun (WGS) entry which is preliminary data.</text>
</comment>
<feature type="compositionally biased region" description="Polar residues" evidence="1">
    <location>
        <begin position="380"/>
        <end position="393"/>
    </location>
</feature>
<accession>A0ABD2WAL7</accession>
<feature type="region of interest" description="Disordered" evidence="1">
    <location>
        <begin position="107"/>
        <end position="174"/>
    </location>
</feature>
<feature type="region of interest" description="Disordered" evidence="1">
    <location>
        <begin position="297"/>
        <end position="408"/>
    </location>
</feature>
<feature type="compositionally biased region" description="Polar residues" evidence="1">
    <location>
        <begin position="299"/>
        <end position="320"/>
    </location>
</feature>